<proteinExistence type="predicted"/>
<feature type="non-terminal residue" evidence="2">
    <location>
        <position position="100"/>
    </location>
</feature>
<organism evidence="2 3">
    <name type="scientific">Prorocentrum cordatum</name>
    <dbReference type="NCBI Taxonomy" id="2364126"/>
    <lineage>
        <taxon>Eukaryota</taxon>
        <taxon>Sar</taxon>
        <taxon>Alveolata</taxon>
        <taxon>Dinophyceae</taxon>
        <taxon>Prorocentrales</taxon>
        <taxon>Prorocentraceae</taxon>
        <taxon>Prorocentrum</taxon>
    </lineage>
</organism>
<evidence type="ECO:0000313" key="3">
    <source>
        <dbReference type="Proteomes" id="UP001189429"/>
    </source>
</evidence>
<evidence type="ECO:0000256" key="1">
    <source>
        <dbReference type="SAM" id="MobiDB-lite"/>
    </source>
</evidence>
<accession>A0ABN9PKC1</accession>
<reference evidence="2" key="1">
    <citation type="submission" date="2023-10" db="EMBL/GenBank/DDBJ databases">
        <authorList>
            <person name="Chen Y."/>
            <person name="Shah S."/>
            <person name="Dougan E. K."/>
            <person name="Thang M."/>
            <person name="Chan C."/>
        </authorList>
    </citation>
    <scope>NUCLEOTIDE SEQUENCE [LARGE SCALE GENOMIC DNA]</scope>
</reference>
<feature type="compositionally biased region" description="Basic residues" evidence="1">
    <location>
        <begin position="71"/>
        <end position="82"/>
    </location>
</feature>
<dbReference type="EMBL" id="CAUYUJ010000705">
    <property type="protein sequence ID" value="CAK0792074.1"/>
    <property type="molecule type" value="Genomic_DNA"/>
</dbReference>
<dbReference type="Proteomes" id="UP001189429">
    <property type="component" value="Unassembled WGS sequence"/>
</dbReference>
<sequence>VRAVLSRAAPVAGLGSAGGEDVLGVEVPGSEGAGPAMQSCPGQLPRGAPRAPPSAWRARPGRKATTPRVARPCHRHRRRGAARTRAPAGATVETGEPLSL</sequence>
<feature type="region of interest" description="Disordered" evidence="1">
    <location>
        <begin position="1"/>
        <end position="20"/>
    </location>
</feature>
<name>A0ABN9PKC1_9DINO</name>
<keyword evidence="3" id="KW-1185">Reference proteome</keyword>
<feature type="non-terminal residue" evidence="2">
    <location>
        <position position="1"/>
    </location>
</feature>
<feature type="region of interest" description="Disordered" evidence="1">
    <location>
        <begin position="26"/>
        <end position="100"/>
    </location>
</feature>
<feature type="compositionally biased region" description="Low complexity" evidence="1">
    <location>
        <begin position="45"/>
        <end position="58"/>
    </location>
</feature>
<gene>
    <name evidence="2" type="ORF">PCOR1329_LOCUS2788</name>
</gene>
<feature type="compositionally biased region" description="Low complexity" evidence="1">
    <location>
        <begin position="83"/>
        <end position="92"/>
    </location>
</feature>
<comment type="caution">
    <text evidence="2">The sequence shown here is derived from an EMBL/GenBank/DDBJ whole genome shotgun (WGS) entry which is preliminary data.</text>
</comment>
<protein>
    <submittedName>
        <fullName evidence="2">Uncharacterized protein</fullName>
    </submittedName>
</protein>
<evidence type="ECO:0000313" key="2">
    <source>
        <dbReference type="EMBL" id="CAK0792074.1"/>
    </source>
</evidence>